<feature type="chain" id="PRO_5043012637" evidence="2">
    <location>
        <begin position="21"/>
        <end position="294"/>
    </location>
</feature>
<dbReference type="Proteomes" id="UP001304300">
    <property type="component" value="Chromosome"/>
</dbReference>
<accession>A0AAQ3QVT0</accession>
<evidence type="ECO:0000313" key="4">
    <source>
        <dbReference type="Proteomes" id="UP001304300"/>
    </source>
</evidence>
<keyword evidence="1" id="KW-0472">Membrane</keyword>
<keyword evidence="4" id="KW-1185">Reference proteome</keyword>
<evidence type="ECO:0000256" key="2">
    <source>
        <dbReference type="SAM" id="SignalP"/>
    </source>
</evidence>
<evidence type="ECO:0000313" key="3">
    <source>
        <dbReference type="EMBL" id="WOO41220.1"/>
    </source>
</evidence>
<dbReference type="KEGG" id="puo:RZN69_21575"/>
<name>A0AAQ3QVT0_9BACT</name>
<dbReference type="NCBIfam" id="TIGR02595">
    <property type="entry name" value="PEP_CTERM"/>
    <property type="match status" value="1"/>
</dbReference>
<dbReference type="RefSeq" id="WP_317833639.1">
    <property type="nucleotide sequence ID" value="NZ_CP136920.1"/>
</dbReference>
<gene>
    <name evidence="3" type="ORF">RZN69_21575</name>
</gene>
<dbReference type="AlphaFoldDB" id="A0AAQ3QVT0"/>
<organism evidence="3 4">
    <name type="scientific">Rubellicoccus peritrichatus</name>
    <dbReference type="NCBI Taxonomy" id="3080537"/>
    <lineage>
        <taxon>Bacteria</taxon>
        <taxon>Pseudomonadati</taxon>
        <taxon>Verrucomicrobiota</taxon>
        <taxon>Opitutia</taxon>
        <taxon>Puniceicoccales</taxon>
        <taxon>Cerasicoccaceae</taxon>
        <taxon>Rubellicoccus</taxon>
    </lineage>
</organism>
<dbReference type="InterPro" id="IPR013424">
    <property type="entry name" value="Ice-binding_C"/>
</dbReference>
<feature type="signal peptide" evidence="2">
    <location>
        <begin position="1"/>
        <end position="20"/>
    </location>
</feature>
<protein>
    <submittedName>
        <fullName evidence="3">PEP-CTERM sorting domain-containing protein</fullName>
    </submittedName>
</protein>
<evidence type="ECO:0000256" key="1">
    <source>
        <dbReference type="SAM" id="Phobius"/>
    </source>
</evidence>
<proteinExistence type="predicted"/>
<feature type="transmembrane region" description="Helical" evidence="1">
    <location>
        <begin position="272"/>
        <end position="289"/>
    </location>
</feature>
<sequence>MKTTLLTSLATIGLCGSLFGQTIFSEDFQTGQTVGTQPTGATSVRPSVNTADVFTEIVTGANNPAGGGVVGNNGVQIFDNNASAAGLEYNFVGDTASQISALRIDMDFANITTGAGDGVNINLGAGEYNSSTSLRMNASSRRFMEVRFEEDATVDFISASGSSSANNALVAGQNTLSIFINDFDSTSITYTRPDTGASATLAANSVAYFLNAGDVANRVFFETLLDLNDPTIGGTVGTTENNFGRFGFATNTSSIGLNYNYDNLAVSIVPEPGTYAGLAGVAALFLVALRRRRG</sequence>
<reference evidence="3 4" key="1">
    <citation type="submission" date="2023-10" db="EMBL/GenBank/DDBJ databases">
        <title>Rubellicoccus peritrichatus gen. nov., sp. nov., isolated from an algae of coral reef tank.</title>
        <authorList>
            <person name="Luo J."/>
        </authorList>
    </citation>
    <scope>NUCLEOTIDE SEQUENCE [LARGE SCALE GENOMIC DNA]</scope>
    <source>
        <strain evidence="3 4">CR14</strain>
    </source>
</reference>
<keyword evidence="2" id="KW-0732">Signal</keyword>
<keyword evidence="1" id="KW-0812">Transmembrane</keyword>
<dbReference type="EMBL" id="CP136920">
    <property type="protein sequence ID" value="WOO41220.1"/>
    <property type="molecule type" value="Genomic_DNA"/>
</dbReference>
<keyword evidence="1" id="KW-1133">Transmembrane helix</keyword>